<feature type="chain" id="PRO_5037756852" evidence="1">
    <location>
        <begin position="19"/>
        <end position="230"/>
    </location>
</feature>
<feature type="signal peptide" evidence="1">
    <location>
        <begin position="1"/>
        <end position="18"/>
    </location>
</feature>
<dbReference type="RefSeq" id="WP_200278782.1">
    <property type="nucleotide sequence ID" value="NZ_JAENII010000006.1"/>
</dbReference>
<name>A0A934RDN9_9BACT</name>
<organism evidence="2 3">
    <name type="scientific">Haloferula rosea</name>
    <dbReference type="NCBI Taxonomy" id="490093"/>
    <lineage>
        <taxon>Bacteria</taxon>
        <taxon>Pseudomonadati</taxon>
        <taxon>Verrucomicrobiota</taxon>
        <taxon>Verrucomicrobiia</taxon>
        <taxon>Verrucomicrobiales</taxon>
        <taxon>Verrucomicrobiaceae</taxon>
        <taxon>Haloferula</taxon>
    </lineage>
</organism>
<proteinExistence type="predicted"/>
<comment type="caution">
    <text evidence="2">The sequence shown here is derived from an EMBL/GenBank/DDBJ whole genome shotgun (WGS) entry which is preliminary data.</text>
</comment>
<dbReference type="EMBL" id="JAENII010000006">
    <property type="protein sequence ID" value="MBK1827334.1"/>
    <property type="molecule type" value="Genomic_DNA"/>
</dbReference>
<reference evidence="2" key="1">
    <citation type="submission" date="2021-01" db="EMBL/GenBank/DDBJ databases">
        <title>Modified the classification status of verrucomicrobia.</title>
        <authorList>
            <person name="Feng X."/>
        </authorList>
    </citation>
    <scope>NUCLEOTIDE SEQUENCE</scope>
    <source>
        <strain evidence="2">KCTC 22201</strain>
    </source>
</reference>
<accession>A0A934RDN9</accession>
<evidence type="ECO:0000313" key="3">
    <source>
        <dbReference type="Proteomes" id="UP000658278"/>
    </source>
</evidence>
<gene>
    <name evidence="2" type="ORF">JIN81_09895</name>
</gene>
<keyword evidence="3" id="KW-1185">Reference proteome</keyword>
<keyword evidence="1" id="KW-0732">Signal</keyword>
<dbReference type="Proteomes" id="UP000658278">
    <property type="component" value="Unassembled WGS sequence"/>
</dbReference>
<sequence length="230" mass="25715">MKIIPLLLITVLGLPLLAAPPGAQGRGKGGAAKIRGGVPLEERAAMKEEALLDHLDTHKWKQDPEATDKRPENLGEYLNRTYQRIVRLLHHGALTEKDGLAFKMTHTDITTKGKSMRAQGELTSEQKEEIRGELDTLNDDINAALKAAEEGSERSPILNRVQHRFEEQIEFGVRSGRLSNGEASRLKRKVAKLAEIEEKAKDGGLSTREREKLFEEAKEIGRELREDLLD</sequence>
<protein>
    <submittedName>
        <fullName evidence="2">Uncharacterized protein</fullName>
    </submittedName>
</protein>
<dbReference type="AlphaFoldDB" id="A0A934RDN9"/>
<evidence type="ECO:0000256" key="1">
    <source>
        <dbReference type="SAM" id="SignalP"/>
    </source>
</evidence>
<evidence type="ECO:0000313" key="2">
    <source>
        <dbReference type="EMBL" id="MBK1827334.1"/>
    </source>
</evidence>